<dbReference type="InterPro" id="IPR029062">
    <property type="entry name" value="Class_I_gatase-like"/>
</dbReference>
<dbReference type="RefSeq" id="WP_132123283.1">
    <property type="nucleotide sequence ID" value="NZ_SLWS01000009.1"/>
</dbReference>
<dbReference type="GO" id="GO:0006355">
    <property type="term" value="P:regulation of DNA-templated transcription"/>
    <property type="evidence" value="ECO:0007669"/>
    <property type="project" value="TreeGrafter"/>
</dbReference>
<dbReference type="InterPro" id="IPR052158">
    <property type="entry name" value="INH-QAR"/>
</dbReference>
<accession>A0A4R2JC44</accession>
<keyword evidence="3" id="KW-1185">Reference proteome</keyword>
<dbReference type="PANTHER" id="PTHR43130:SF2">
    <property type="entry name" value="DJ-1_PFPI DOMAIN-CONTAINING PROTEIN"/>
    <property type="match status" value="1"/>
</dbReference>
<proteinExistence type="predicted"/>
<dbReference type="Proteomes" id="UP000295680">
    <property type="component" value="Unassembled WGS sequence"/>
</dbReference>
<dbReference type="Pfam" id="PF01965">
    <property type="entry name" value="DJ-1_PfpI"/>
    <property type="match status" value="1"/>
</dbReference>
<dbReference type="EMBL" id="SLWS01000009">
    <property type="protein sequence ID" value="TCO54308.1"/>
    <property type="molecule type" value="Genomic_DNA"/>
</dbReference>
<comment type="caution">
    <text evidence="2">The sequence shown here is derived from an EMBL/GenBank/DDBJ whole genome shotgun (WGS) entry which is preliminary data.</text>
</comment>
<organism evidence="2 3">
    <name type="scientific">Actinocrispum wychmicini</name>
    <dbReference type="NCBI Taxonomy" id="1213861"/>
    <lineage>
        <taxon>Bacteria</taxon>
        <taxon>Bacillati</taxon>
        <taxon>Actinomycetota</taxon>
        <taxon>Actinomycetes</taxon>
        <taxon>Pseudonocardiales</taxon>
        <taxon>Pseudonocardiaceae</taxon>
        <taxon>Actinocrispum</taxon>
    </lineage>
</organism>
<sequence>MDVVFVLYDQMTALDIVGPYETLAGHHDVQPLFAAAQVGPVRCDNGLTLHADVGFDDLSTADVLVVPGSSRWLRALDDEQLIAWLAAISPTATWTAAVCTGSTLLAKAGLLTGRPATTHWAVRDALAAHGADVRTERVVVDGDVITAAGVSAGIDMALTLAAILWDEWTAQAIQLALEYDPRPPFDSGSVDKAPADIVAALRNAFTSG</sequence>
<feature type="domain" description="DJ-1/PfpI" evidence="1">
    <location>
        <begin position="2"/>
        <end position="161"/>
    </location>
</feature>
<dbReference type="Gene3D" id="3.40.50.880">
    <property type="match status" value="1"/>
</dbReference>
<evidence type="ECO:0000313" key="2">
    <source>
        <dbReference type="EMBL" id="TCO54308.1"/>
    </source>
</evidence>
<name>A0A4R2JC44_9PSEU</name>
<dbReference type="PANTHER" id="PTHR43130">
    <property type="entry name" value="ARAC-FAMILY TRANSCRIPTIONAL REGULATOR"/>
    <property type="match status" value="1"/>
</dbReference>
<gene>
    <name evidence="2" type="ORF">EV192_109289</name>
</gene>
<dbReference type="OrthoDB" id="4265717at2"/>
<reference evidence="2 3" key="1">
    <citation type="submission" date="2019-03" db="EMBL/GenBank/DDBJ databases">
        <title>Genomic Encyclopedia of Type Strains, Phase IV (KMG-IV): sequencing the most valuable type-strain genomes for metagenomic binning, comparative biology and taxonomic classification.</title>
        <authorList>
            <person name="Goeker M."/>
        </authorList>
    </citation>
    <scope>NUCLEOTIDE SEQUENCE [LARGE SCALE GENOMIC DNA]</scope>
    <source>
        <strain evidence="2 3">DSM 45934</strain>
    </source>
</reference>
<dbReference type="CDD" id="cd03139">
    <property type="entry name" value="GATase1_PfpI_2"/>
    <property type="match status" value="1"/>
</dbReference>
<protein>
    <submittedName>
        <fullName evidence="2">DJ-1/PfpI family protein</fullName>
    </submittedName>
</protein>
<dbReference type="InterPro" id="IPR002818">
    <property type="entry name" value="DJ-1/PfpI"/>
</dbReference>
<evidence type="ECO:0000313" key="3">
    <source>
        <dbReference type="Proteomes" id="UP000295680"/>
    </source>
</evidence>
<evidence type="ECO:0000259" key="1">
    <source>
        <dbReference type="Pfam" id="PF01965"/>
    </source>
</evidence>
<dbReference type="AlphaFoldDB" id="A0A4R2JC44"/>
<dbReference type="SUPFAM" id="SSF52317">
    <property type="entry name" value="Class I glutamine amidotransferase-like"/>
    <property type="match status" value="1"/>
</dbReference>